<dbReference type="Proteomes" id="UP000266720">
    <property type="component" value="Chromosome"/>
</dbReference>
<dbReference type="KEGG" id="tcb:TCARB_0915"/>
<protein>
    <recommendedName>
        <fullName evidence="1">PIN domain-containing protein</fullName>
    </recommendedName>
</protein>
<sequence>MTPRFVLDSSAVSLYFAGRKEIERFIEDAYRGRNQLYMCEINVAEFLYNTAKVLGWETAIIRHSVLRNSPIKIVTLDEELTLESARLKHKYWNKLSLADAYLVALAKQLRAKIVTSDTTLAEIEEAETVLVPL</sequence>
<dbReference type="Gene3D" id="3.40.50.1010">
    <property type="entry name" value="5'-nuclease"/>
    <property type="match status" value="1"/>
</dbReference>
<dbReference type="RefSeq" id="WP_052886828.1">
    <property type="nucleotide sequence ID" value="NZ_CP007493.1"/>
</dbReference>
<dbReference type="EMBL" id="CP007493">
    <property type="protein sequence ID" value="AJB41965.1"/>
    <property type="molecule type" value="Genomic_DNA"/>
</dbReference>
<dbReference type="GeneID" id="25406339"/>
<feature type="domain" description="PIN" evidence="1">
    <location>
        <begin position="6"/>
        <end position="124"/>
    </location>
</feature>
<reference evidence="3" key="1">
    <citation type="book" date="2010" name="EXTREMOPHILES" publisher="0:0-0">
        <title>Complete genome sequences of ten hyperthermophilic archaea reveal their metabolic capabilities and possible ecological roles.</title>
        <editorList>
            <person name="?"/>
        </editorList>
        <authorList>
            <person name="Ravin N.V."/>
            <person name="Mardanov A.V."/>
            <person name="Bonch-Osmolovskaya E.A."/>
            <person name="Skryabin K.G."/>
        </authorList>
    </citation>
    <scope>NUCLEOTIDE SEQUENCE [LARGE SCALE GENOMIC DNA]</scope>
    <source>
        <strain evidence="3">1505</strain>
    </source>
</reference>
<evidence type="ECO:0000259" key="1">
    <source>
        <dbReference type="Pfam" id="PF01850"/>
    </source>
</evidence>
<dbReference type="STRING" id="697581.TCARB_0915"/>
<name>A0A3G1A771_9CREN</name>
<dbReference type="PANTHER" id="PTHR39677">
    <property type="entry name" value="RIBONUCLEASE VAPC6"/>
    <property type="match status" value="1"/>
</dbReference>
<dbReference type="InterPro" id="IPR029060">
    <property type="entry name" value="PIN-like_dom_sf"/>
</dbReference>
<gene>
    <name evidence="2" type="ORF">TCARB_0915</name>
</gene>
<dbReference type="InterPro" id="IPR002716">
    <property type="entry name" value="PIN_dom"/>
</dbReference>
<accession>A0A3G1A771</accession>
<dbReference type="AlphaFoldDB" id="A0A3G1A771"/>
<evidence type="ECO:0000313" key="3">
    <source>
        <dbReference type="Proteomes" id="UP000266720"/>
    </source>
</evidence>
<dbReference type="PANTHER" id="PTHR39677:SF4">
    <property type="entry name" value="RIBONUCLEASE VAPC6"/>
    <property type="match status" value="1"/>
</dbReference>
<dbReference type="CDD" id="cd18689">
    <property type="entry name" value="PIN_VapC-like"/>
    <property type="match status" value="1"/>
</dbReference>
<proteinExistence type="predicted"/>
<dbReference type="Pfam" id="PF01850">
    <property type="entry name" value="PIN"/>
    <property type="match status" value="1"/>
</dbReference>
<dbReference type="SUPFAM" id="SSF88723">
    <property type="entry name" value="PIN domain-like"/>
    <property type="match status" value="1"/>
</dbReference>
<evidence type="ECO:0000313" key="2">
    <source>
        <dbReference type="EMBL" id="AJB41965.1"/>
    </source>
</evidence>
<organism evidence="2 3">
    <name type="scientific">Thermofilum adornatum 1505</name>
    <dbReference type="NCBI Taxonomy" id="697581"/>
    <lineage>
        <taxon>Archaea</taxon>
        <taxon>Thermoproteota</taxon>
        <taxon>Thermoprotei</taxon>
        <taxon>Thermofilales</taxon>
        <taxon>Thermofilaceae</taxon>
        <taxon>Thermofilum</taxon>
    </lineage>
</organism>